<feature type="transmembrane region" description="Helical" evidence="1">
    <location>
        <begin position="215"/>
        <end position="238"/>
    </location>
</feature>
<keyword evidence="1" id="KW-0812">Transmembrane</keyword>
<name>A0A812DGA0_ACAPH</name>
<organism evidence="2 3">
    <name type="scientific">Acanthosepion pharaonis</name>
    <name type="common">Pharaoh cuttlefish</name>
    <name type="synonym">Sepia pharaonis</name>
    <dbReference type="NCBI Taxonomy" id="158019"/>
    <lineage>
        <taxon>Eukaryota</taxon>
        <taxon>Metazoa</taxon>
        <taxon>Spiralia</taxon>
        <taxon>Lophotrochozoa</taxon>
        <taxon>Mollusca</taxon>
        <taxon>Cephalopoda</taxon>
        <taxon>Coleoidea</taxon>
        <taxon>Decapodiformes</taxon>
        <taxon>Sepiida</taxon>
        <taxon>Sepiina</taxon>
        <taxon>Sepiidae</taxon>
        <taxon>Acanthosepion</taxon>
    </lineage>
</organism>
<proteinExistence type="predicted"/>
<dbReference type="AlphaFoldDB" id="A0A812DGA0"/>
<evidence type="ECO:0000256" key="1">
    <source>
        <dbReference type="SAM" id="Phobius"/>
    </source>
</evidence>
<accession>A0A812DGA0</accession>
<evidence type="ECO:0000313" key="3">
    <source>
        <dbReference type="Proteomes" id="UP000597762"/>
    </source>
</evidence>
<gene>
    <name evidence="2" type="ORF">SPHA_53599</name>
</gene>
<feature type="transmembrane region" description="Helical" evidence="1">
    <location>
        <begin position="20"/>
        <end position="40"/>
    </location>
</feature>
<evidence type="ECO:0000313" key="2">
    <source>
        <dbReference type="EMBL" id="CAE1300059.1"/>
    </source>
</evidence>
<sequence length="260" mass="27881">MPSYHCSLPRIGLSSPSPWLVLSLALACPLPLWLVLPAFFCPVPPPWLVLSLALACPLPRLGLSSPSPWLVLSLALACPPCLEAFSPRLGLSLLPLACPLSALLVPPPLALACPLSLALACPLPLACPPCLVLSPWLVLPPLAPPGFWLVPLPALACLPRLGLSSPSPWLVLSLALACPLPRLGLSSPSPWLLLCYLLSLFWVSSSPFSSSPHSFLIFIFPFNFLICSLSLFFSLHFFPTTDFSSPFSLKPFNNKSPNQP</sequence>
<reference evidence="2" key="1">
    <citation type="submission" date="2021-01" db="EMBL/GenBank/DDBJ databases">
        <authorList>
            <person name="Li R."/>
            <person name="Bekaert M."/>
        </authorList>
    </citation>
    <scope>NUCLEOTIDE SEQUENCE</scope>
    <source>
        <strain evidence="2">Farmed</strain>
    </source>
</reference>
<comment type="caution">
    <text evidence="2">The sequence shown here is derived from an EMBL/GenBank/DDBJ whole genome shotgun (WGS) entry which is preliminary data.</text>
</comment>
<protein>
    <submittedName>
        <fullName evidence="2">Uncharacterized protein</fullName>
    </submittedName>
</protein>
<dbReference type="Proteomes" id="UP000597762">
    <property type="component" value="Unassembled WGS sequence"/>
</dbReference>
<keyword evidence="1" id="KW-1133">Transmembrane helix</keyword>
<keyword evidence="1" id="KW-0472">Membrane</keyword>
<feature type="transmembrane region" description="Helical" evidence="1">
    <location>
        <begin position="183"/>
        <end position="203"/>
    </location>
</feature>
<dbReference type="EMBL" id="CAHIKZ030003422">
    <property type="protein sequence ID" value="CAE1300059.1"/>
    <property type="molecule type" value="Genomic_DNA"/>
</dbReference>
<keyword evidence="3" id="KW-1185">Reference proteome</keyword>